<feature type="transmembrane region" description="Helical" evidence="3">
    <location>
        <begin position="31"/>
        <end position="55"/>
    </location>
</feature>
<sequence>MYFINFLTIAAFIAVYFGAMLALFRARRLLGIGAFFCVLSATQFVEAYLAIGYYLQLPFGLAISPGPAALFTGKLAMLLVTYIKEDAPMARQPLYGMLLGNMLVFLLVAALGFDLPRLPLPYAPDLGMMTKVTMLTLWANLALFLECLVMFVVYERLRARGLGLWPVLFIPLALAVLVEQVATFGALHFTFGLPLGLGTGSFLGKLVAVALFALVLTWYLTKVEPLPPARRRRIRRGPREIWDAIRPGEATVHPESRRYDPLTGTFHASQFAPICGHLLAVTTLTGRPMSVLLMSIDAEDATATDLEARDAVVRRVGEALGEGIRTGDYVVRYKEGMFAVLTPGAAHQAALQVASLLRREIENVLTAEDEPPHTLSIGVATTPQDGTSVPQLLEAAERRVGDARRMGPNQVAGMFSA</sequence>
<dbReference type="Proteomes" id="UP000606044">
    <property type="component" value="Unassembled WGS sequence"/>
</dbReference>
<dbReference type="GO" id="GO:0005886">
    <property type="term" value="C:plasma membrane"/>
    <property type="evidence" value="ECO:0007669"/>
    <property type="project" value="TreeGrafter"/>
</dbReference>
<dbReference type="InterPro" id="IPR029787">
    <property type="entry name" value="Nucleotide_cyclase"/>
</dbReference>
<feature type="transmembrane region" description="Helical" evidence="3">
    <location>
        <begin position="133"/>
        <end position="154"/>
    </location>
</feature>
<dbReference type="InterPro" id="IPR043128">
    <property type="entry name" value="Rev_trsase/Diguanyl_cyclase"/>
</dbReference>
<dbReference type="EC" id="2.7.7.65" evidence="1"/>
<evidence type="ECO:0000259" key="4">
    <source>
        <dbReference type="PROSITE" id="PS50887"/>
    </source>
</evidence>
<feature type="transmembrane region" description="Helical" evidence="3">
    <location>
        <begin position="61"/>
        <end position="82"/>
    </location>
</feature>
<dbReference type="InterPro" id="IPR048533">
    <property type="entry name" value="VUPS"/>
</dbReference>
<dbReference type="Gene3D" id="3.30.70.270">
    <property type="match status" value="1"/>
</dbReference>
<protein>
    <recommendedName>
        <fullName evidence="1">diguanylate cyclase</fullName>
        <ecNumber evidence="1">2.7.7.65</ecNumber>
    </recommendedName>
</protein>
<comment type="caution">
    <text evidence="5">The sequence shown here is derived from an EMBL/GenBank/DDBJ whole genome shotgun (WGS) entry which is preliminary data.</text>
</comment>
<evidence type="ECO:0000313" key="5">
    <source>
        <dbReference type="EMBL" id="GGF75621.1"/>
    </source>
</evidence>
<evidence type="ECO:0000313" key="6">
    <source>
        <dbReference type="Proteomes" id="UP000606044"/>
    </source>
</evidence>
<keyword evidence="6" id="KW-1185">Reference proteome</keyword>
<comment type="catalytic activity">
    <reaction evidence="2">
        <text>2 GTP = 3',3'-c-di-GMP + 2 diphosphate</text>
        <dbReference type="Rhea" id="RHEA:24898"/>
        <dbReference type="ChEBI" id="CHEBI:33019"/>
        <dbReference type="ChEBI" id="CHEBI:37565"/>
        <dbReference type="ChEBI" id="CHEBI:58805"/>
        <dbReference type="EC" id="2.7.7.65"/>
    </reaction>
</comment>
<dbReference type="RefSeq" id="WP_188581763.1">
    <property type="nucleotide sequence ID" value="NZ_BMCT01000006.1"/>
</dbReference>
<dbReference type="NCBIfam" id="TIGR00254">
    <property type="entry name" value="GGDEF"/>
    <property type="match status" value="1"/>
</dbReference>
<dbReference type="GO" id="GO:1902201">
    <property type="term" value="P:negative regulation of bacterial-type flagellum-dependent cell motility"/>
    <property type="evidence" value="ECO:0007669"/>
    <property type="project" value="TreeGrafter"/>
</dbReference>
<dbReference type="InterPro" id="IPR050469">
    <property type="entry name" value="Diguanylate_Cyclase"/>
</dbReference>
<gene>
    <name evidence="5" type="ORF">GCM10007301_39420</name>
</gene>
<evidence type="ECO:0000256" key="3">
    <source>
        <dbReference type="SAM" id="Phobius"/>
    </source>
</evidence>
<feature type="domain" description="GGDEF" evidence="4">
    <location>
        <begin position="287"/>
        <end position="416"/>
    </location>
</feature>
<dbReference type="CDD" id="cd01949">
    <property type="entry name" value="GGDEF"/>
    <property type="match status" value="1"/>
</dbReference>
<dbReference type="SMART" id="SM00267">
    <property type="entry name" value="GGDEF"/>
    <property type="match status" value="1"/>
</dbReference>
<feature type="transmembrane region" description="Helical" evidence="3">
    <location>
        <begin position="161"/>
        <end position="182"/>
    </location>
</feature>
<proteinExistence type="predicted"/>
<dbReference type="Pfam" id="PF20973">
    <property type="entry name" value="VUPS"/>
    <property type="match status" value="1"/>
</dbReference>
<keyword evidence="3" id="KW-0812">Transmembrane</keyword>
<dbReference type="InterPro" id="IPR000160">
    <property type="entry name" value="GGDEF_dom"/>
</dbReference>
<dbReference type="EMBL" id="BMCT01000006">
    <property type="protein sequence ID" value="GGF75621.1"/>
    <property type="molecule type" value="Genomic_DNA"/>
</dbReference>
<dbReference type="PANTHER" id="PTHR45138">
    <property type="entry name" value="REGULATORY COMPONENTS OF SENSORY TRANSDUCTION SYSTEM"/>
    <property type="match status" value="1"/>
</dbReference>
<dbReference type="GO" id="GO:0043709">
    <property type="term" value="P:cell adhesion involved in single-species biofilm formation"/>
    <property type="evidence" value="ECO:0007669"/>
    <property type="project" value="TreeGrafter"/>
</dbReference>
<dbReference type="SUPFAM" id="SSF55073">
    <property type="entry name" value="Nucleotide cyclase"/>
    <property type="match status" value="1"/>
</dbReference>
<keyword evidence="3" id="KW-0472">Membrane</keyword>
<dbReference type="PANTHER" id="PTHR45138:SF9">
    <property type="entry name" value="DIGUANYLATE CYCLASE DGCM-RELATED"/>
    <property type="match status" value="1"/>
</dbReference>
<feature type="transmembrane region" description="Helical" evidence="3">
    <location>
        <begin position="202"/>
        <end position="221"/>
    </location>
</feature>
<keyword evidence="3" id="KW-1133">Transmembrane helix</keyword>
<dbReference type="AlphaFoldDB" id="A0A917FF99"/>
<dbReference type="GO" id="GO:0052621">
    <property type="term" value="F:diguanylate cyclase activity"/>
    <property type="evidence" value="ECO:0007669"/>
    <property type="project" value="UniProtKB-EC"/>
</dbReference>
<organism evidence="5 6">
    <name type="scientific">Azorhizobium oxalatiphilum</name>
    <dbReference type="NCBI Taxonomy" id="980631"/>
    <lineage>
        <taxon>Bacteria</taxon>
        <taxon>Pseudomonadati</taxon>
        <taxon>Pseudomonadota</taxon>
        <taxon>Alphaproteobacteria</taxon>
        <taxon>Hyphomicrobiales</taxon>
        <taxon>Xanthobacteraceae</taxon>
        <taxon>Azorhizobium</taxon>
    </lineage>
</organism>
<dbReference type="PROSITE" id="PS50887">
    <property type="entry name" value="GGDEF"/>
    <property type="match status" value="1"/>
</dbReference>
<reference evidence="5" key="1">
    <citation type="journal article" date="2014" name="Int. J. Syst. Evol. Microbiol.">
        <title>Complete genome sequence of Corynebacterium casei LMG S-19264T (=DSM 44701T), isolated from a smear-ripened cheese.</title>
        <authorList>
            <consortium name="US DOE Joint Genome Institute (JGI-PGF)"/>
            <person name="Walter F."/>
            <person name="Albersmeier A."/>
            <person name="Kalinowski J."/>
            <person name="Ruckert C."/>
        </authorList>
    </citation>
    <scope>NUCLEOTIDE SEQUENCE</scope>
    <source>
        <strain evidence="5">CCM 7897</strain>
    </source>
</reference>
<dbReference type="Pfam" id="PF00990">
    <property type="entry name" value="GGDEF"/>
    <property type="match status" value="1"/>
</dbReference>
<reference evidence="5" key="2">
    <citation type="submission" date="2020-09" db="EMBL/GenBank/DDBJ databases">
        <authorList>
            <person name="Sun Q."/>
            <person name="Sedlacek I."/>
        </authorList>
    </citation>
    <scope>NUCLEOTIDE SEQUENCE</scope>
    <source>
        <strain evidence="5">CCM 7897</strain>
    </source>
</reference>
<accession>A0A917FF99</accession>
<feature type="transmembrane region" description="Helical" evidence="3">
    <location>
        <begin position="6"/>
        <end position="24"/>
    </location>
</feature>
<name>A0A917FF99_9HYPH</name>
<evidence type="ECO:0000256" key="1">
    <source>
        <dbReference type="ARBA" id="ARBA00012528"/>
    </source>
</evidence>
<evidence type="ECO:0000256" key="2">
    <source>
        <dbReference type="ARBA" id="ARBA00034247"/>
    </source>
</evidence>
<feature type="transmembrane region" description="Helical" evidence="3">
    <location>
        <begin position="94"/>
        <end position="113"/>
    </location>
</feature>